<feature type="chain" id="PRO_5046689820" description="Amine oxidase domain-containing protein" evidence="1">
    <location>
        <begin position="18"/>
        <end position="73"/>
    </location>
</feature>
<sequence>MLIFDIVSLVLLTLSEGASDPATRSLPVHQGCDLLKQDFPNKVFYAGEAVYEWEKQAFWSNTQILSPSCIFRP</sequence>
<evidence type="ECO:0008006" key="4">
    <source>
        <dbReference type="Google" id="ProtNLM"/>
    </source>
</evidence>
<accession>A0ABQ0GC05</accession>
<organism evidence="2 3">
    <name type="scientific">Madurella fahalii</name>
    <dbReference type="NCBI Taxonomy" id="1157608"/>
    <lineage>
        <taxon>Eukaryota</taxon>
        <taxon>Fungi</taxon>
        <taxon>Dikarya</taxon>
        <taxon>Ascomycota</taxon>
        <taxon>Pezizomycotina</taxon>
        <taxon>Sordariomycetes</taxon>
        <taxon>Sordariomycetidae</taxon>
        <taxon>Sordariales</taxon>
        <taxon>Sordariales incertae sedis</taxon>
        <taxon>Madurella</taxon>
    </lineage>
</organism>
<keyword evidence="3" id="KW-1185">Reference proteome</keyword>
<keyword evidence="1" id="KW-0732">Signal</keyword>
<name>A0ABQ0GC05_9PEZI</name>
<dbReference type="EMBL" id="BAAFSV010000002">
    <property type="protein sequence ID" value="GAB1315298.1"/>
    <property type="molecule type" value="Genomic_DNA"/>
</dbReference>
<feature type="signal peptide" evidence="1">
    <location>
        <begin position="1"/>
        <end position="17"/>
    </location>
</feature>
<dbReference type="Proteomes" id="UP001628179">
    <property type="component" value="Unassembled WGS sequence"/>
</dbReference>
<reference evidence="2 3" key="1">
    <citation type="submission" date="2024-09" db="EMBL/GenBank/DDBJ databases">
        <title>Itraconazole resistance in Madurella fahalii resulting from another homologue of gene encoding cytochrome P450 14-alpha sterol demethylase (CYP51).</title>
        <authorList>
            <person name="Yoshioka I."/>
            <person name="Fahal A.H."/>
            <person name="Kaneko S."/>
            <person name="Yaguchi T."/>
        </authorList>
    </citation>
    <scope>NUCLEOTIDE SEQUENCE [LARGE SCALE GENOMIC DNA]</scope>
    <source>
        <strain evidence="2 3">IFM 68171</strain>
    </source>
</reference>
<comment type="caution">
    <text evidence="2">The sequence shown here is derived from an EMBL/GenBank/DDBJ whole genome shotgun (WGS) entry which is preliminary data.</text>
</comment>
<proteinExistence type="predicted"/>
<protein>
    <recommendedName>
        <fullName evidence="4">Amine oxidase domain-containing protein</fullName>
    </recommendedName>
</protein>
<dbReference type="GeneID" id="98176251"/>
<evidence type="ECO:0000313" key="2">
    <source>
        <dbReference type="EMBL" id="GAB1315298.1"/>
    </source>
</evidence>
<evidence type="ECO:0000313" key="3">
    <source>
        <dbReference type="Proteomes" id="UP001628179"/>
    </source>
</evidence>
<dbReference type="RefSeq" id="XP_070917029.1">
    <property type="nucleotide sequence ID" value="XM_071060928.1"/>
</dbReference>
<gene>
    <name evidence="2" type="ORF">MFIFM68171_05508</name>
</gene>
<evidence type="ECO:0000256" key="1">
    <source>
        <dbReference type="SAM" id="SignalP"/>
    </source>
</evidence>